<feature type="transmembrane region" description="Helical" evidence="1">
    <location>
        <begin position="63"/>
        <end position="89"/>
    </location>
</feature>
<evidence type="ECO:0000256" key="1">
    <source>
        <dbReference type="SAM" id="Phobius"/>
    </source>
</evidence>
<keyword evidence="1" id="KW-0472">Membrane</keyword>
<evidence type="ECO:0000313" key="2">
    <source>
        <dbReference type="EMBL" id="KAK3257059.1"/>
    </source>
</evidence>
<reference evidence="2 3" key="1">
    <citation type="journal article" date="2015" name="Genome Biol. Evol.">
        <title>Comparative Genomics of a Bacterivorous Green Alga Reveals Evolutionary Causalities and Consequences of Phago-Mixotrophic Mode of Nutrition.</title>
        <authorList>
            <person name="Burns J.A."/>
            <person name="Paasch A."/>
            <person name="Narechania A."/>
            <person name="Kim E."/>
        </authorList>
    </citation>
    <scope>NUCLEOTIDE SEQUENCE [LARGE SCALE GENOMIC DNA]</scope>
    <source>
        <strain evidence="2 3">PLY_AMNH</strain>
    </source>
</reference>
<dbReference type="AlphaFoldDB" id="A0AAE0KQT0"/>
<feature type="transmembrane region" description="Helical" evidence="1">
    <location>
        <begin position="110"/>
        <end position="133"/>
    </location>
</feature>
<accession>A0AAE0KQT0</accession>
<evidence type="ECO:0000313" key="3">
    <source>
        <dbReference type="Proteomes" id="UP001190700"/>
    </source>
</evidence>
<comment type="caution">
    <text evidence="2">The sequence shown here is derived from an EMBL/GenBank/DDBJ whole genome shotgun (WGS) entry which is preliminary data.</text>
</comment>
<keyword evidence="1" id="KW-0812">Transmembrane</keyword>
<keyword evidence="3" id="KW-1185">Reference proteome</keyword>
<proteinExistence type="predicted"/>
<sequence length="176" mass="19576">MFMEKVQEGMKFWQASLLNKGIVVCAFLVFCAGSTLVSSKTGILSLFVPLEADRLGIEEACQQLVTAIMTIPTVAILPETFEFTYLYFADQKRFEDALSKSGLYREQMQIILILKNINILTHFVVCYAMWAFGPVTRPMILIVTCLPTTILSGVGHGVYEDLSKKQALERGGAPIL</sequence>
<dbReference type="EMBL" id="LGRX02021082">
    <property type="protein sequence ID" value="KAK3257059.1"/>
    <property type="molecule type" value="Genomic_DNA"/>
</dbReference>
<feature type="transmembrane region" description="Helical" evidence="1">
    <location>
        <begin position="139"/>
        <end position="159"/>
    </location>
</feature>
<keyword evidence="1" id="KW-1133">Transmembrane helix</keyword>
<protein>
    <submittedName>
        <fullName evidence="2">Uncharacterized protein</fullName>
    </submittedName>
</protein>
<dbReference type="Proteomes" id="UP001190700">
    <property type="component" value="Unassembled WGS sequence"/>
</dbReference>
<organism evidence="2 3">
    <name type="scientific">Cymbomonas tetramitiformis</name>
    <dbReference type="NCBI Taxonomy" id="36881"/>
    <lineage>
        <taxon>Eukaryota</taxon>
        <taxon>Viridiplantae</taxon>
        <taxon>Chlorophyta</taxon>
        <taxon>Pyramimonadophyceae</taxon>
        <taxon>Pyramimonadales</taxon>
        <taxon>Pyramimonadaceae</taxon>
        <taxon>Cymbomonas</taxon>
    </lineage>
</organism>
<name>A0AAE0KQT0_9CHLO</name>
<gene>
    <name evidence="2" type="ORF">CYMTET_33839</name>
</gene>